<dbReference type="SUPFAM" id="SSF52096">
    <property type="entry name" value="ClpP/crotonase"/>
    <property type="match status" value="1"/>
</dbReference>
<dbReference type="Pfam" id="PF00378">
    <property type="entry name" value="ECH_1"/>
    <property type="match status" value="1"/>
</dbReference>
<name>A0ABT9XHB9_9BACL</name>
<dbReference type="Proteomes" id="UP001232973">
    <property type="component" value="Unassembled WGS sequence"/>
</dbReference>
<dbReference type="InterPro" id="IPR001753">
    <property type="entry name" value="Enoyl-CoA_hydra/iso"/>
</dbReference>
<dbReference type="InterPro" id="IPR051053">
    <property type="entry name" value="ECH/Chromodomain_protein"/>
</dbReference>
<dbReference type="CDD" id="cd06558">
    <property type="entry name" value="crotonase-like"/>
    <property type="match status" value="1"/>
</dbReference>
<protein>
    <submittedName>
        <fullName evidence="3">2-(1,2-epoxy-1,2-dihydrophenyl)acetyl-CoA isomerase</fullName>
        <ecNumber evidence="3">5.3.3.18</ecNumber>
    </submittedName>
</protein>
<dbReference type="PANTHER" id="PTHR43684:SF4">
    <property type="entry name" value="ENOYL-COA HYDRATASE_ISOMERASE FAMILY PROTEIN (AFU_ORTHOLOGUE AFUA_1G01890)"/>
    <property type="match status" value="1"/>
</dbReference>
<dbReference type="Gene3D" id="3.90.226.10">
    <property type="entry name" value="2-enoyl-CoA Hydratase, Chain A, domain 1"/>
    <property type="match status" value="1"/>
</dbReference>
<proteinExistence type="inferred from homology"/>
<dbReference type="PROSITE" id="PS00166">
    <property type="entry name" value="ENOYL_COA_HYDRATASE"/>
    <property type="match status" value="1"/>
</dbReference>
<keyword evidence="4" id="KW-1185">Reference proteome</keyword>
<dbReference type="Gene3D" id="1.10.12.10">
    <property type="entry name" value="Lyase 2-enoyl-coa Hydratase, Chain A, domain 2"/>
    <property type="match status" value="1"/>
</dbReference>
<evidence type="ECO:0000256" key="2">
    <source>
        <dbReference type="RuleBase" id="RU003707"/>
    </source>
</evidence>
<evidence type="ECO:0000313" key="4">
    <source>
        <dbReference type="Proteomes" id="UP001232973"/>
    </source>
</evidence>
<keyword evidence="3" id="KW-0413">Isomerase</keyword>
<reference evidence="3 4" key="1">
    <citation type="submission" date="2023-07" db="EMBL/GenBank/DDBJ databases">
        <title>Genomic Encyclopedia of Type Strains, Phase IV (KMG-IV): sequencing the most valuable type-strain genomes for metagenomic binning, comparative biology and taxonomic classification.</title>
        <authorList>
            <person name="Goeker M."/>
        </authorList>
    </citation>
    <scope>NUCLEOTIDE SEQUENCE [LARGE SCALE GENOMIC DNA]</scope>
    <source>
        <strain evidence="3 4">DSM 4006</strain>
    </source>
</reference>
<dbReference type="RefSeq" id="WP_274456684.1">
    <property type="nucleotide sequence ID" value="NZ_CP067097.1"/>
</dbReference>
<accession>A0ABT9XHB9</accession>
<dbReference type="PANTHER" id="PTHR43684">
    <property type="match status" value="1"/>
</dbReference>
<dbReference type="GO" id="GO:0016853">
    <property type="term" value="F:isomerase activity"/>
    <property type="evidence" value="ECO:0007669"/>
    <property type="project" value="UniProtKB-KW"/>
</dbReference>
<dbReference type="InterPro" id="IPR018376">
    <property type="entry name" value="Enoyl-CoA_hyd/isom_CS"/>
</dbReference>
<sequence>MSELLIDNAGGVRTLKLNRPERLNAVNDALASQLIAALHEASADDSVRVIVITGEGRGFCSGLDLTTVANRKVETRHDALDDMAWVGRLTMAIVGNDKPVIAAINGVAAGAGFAMTLSCDLRFMAASARVTTGYIRRALSPDAGLTYFLPRIVGQTKANELIFTGRDVSAEEALRMGLVNDVFPDDAFAERVAAFAAQLAEGPPIAITLTKRLLAASPETDLLAQLRRELSSIRQCFGTEDVREGVMSMMEKRKPKFQGR</sequence>
<evidence type="ECO:0000256" key="1">
    <source>
        <dbReference type="ARBA" id="ARBA00005254"/>
    </source>
</evidence>
<dbReference type="EC" id="5.3.3.18" evidence="3"/>
<dbReference type="InterPro" id="IPR029045">
    <property type="entry name" value="ClpP/crotonase-like_dom_sf"/>
</dbReference>
<comment type="similarity">
    <text evidence="1 2">Belongs to the enoyl-CoA hydratase/isomerase family.</text>
</comment>
<dbReference type="InterPro" id="IPR014748">
    <property type="entry name" value="Enoyl-CoA_hydra_C"/>
</dbReference>
<comment type="caution">
    <text evidence="3">The sequence shown here is derived from an EMBL/GenBank/DDBJ whole genome shotgun (WGS) entry which is preliminary data.</text>
</comment>
<gene>
    <name evidence="3" type="ORF">J2S03_001543</name>
</gene>
<dbReference type="EMBL" id="JAUSTP010000010">
    <property type="protein sequence ID" value="MDQ0189696.1"/>
    <property type="molecule type" value="Genomic_DNA"/>
</dbReference>
<organism evidence="3 4">
    <name type="scientific">Alicyclobacillus cycloheptanicus</name>
    <dbReference type="NCBI Taxonomy" id="1457"/>
    <lineage>
        <taxon>Bacteria</taxon>
        <taxon>Bacillati</taxon>
        <taxon>Bacillota</taxon>
        <taxon>Bacilli</taxon>
        <taxon>Bacillales</taxon>
        <taxon>Alicyclobacillaceae</taxon>
        <taxon>Alicyclobacillus</taxon>
    </lineage>
</organism>
<evidence type="ECO:0000313" key="3">
    <source>
        <dbReference type="EMBL" id="MDQ0189696.1"/>
    </source>
</evidence>